<dbReference type="GO" id="GO:0008236">
    <property type="term" value="F:serine-type peptidase activity"/>
    <property type="evidence" value="ECO:0007669"/>
    <property type="project" value="UniProtKB-KW"/>
</dbReference>
<dbReference type="RefSeq" id="WP_089322398.1">
    <property type="nucleotide sequence ID" value="NZ_FZOB01000002.1"/>
</dbReference>
<dbReference type="PROSITE" id="PS50106">
    <property type="entry name" value="PDZ"/>
    <property type="match status" value="1"/>
</dbReference>
<dbReference type="Gene3D" id="3.90.226.10">
    <property type="entry name" value="2-enoyl-CoA Hydratase, Chain A, domain 1"/>
    <property type="match status" value="1"/>
</dbReference>
<dbReference type="InterPro" id="IPR036034">
    <property type="entry name" value="PDZ_sf"/>
</dbReference>
<dbReference type="PANTHER" id="PTHR32060">
    <property type="entry name" value="TAIL-SPECIFIC PROTEASE"/>
    <property type="match status" value="1"/>
</dbReference>
<protein>
    <submittedName>
        <fullName evidence="7">Carboxyl-terminal processing protease</fullName>
    </submittedName>
</protein>
<dbReference type="CDD" id="cd07560">
    <property type="entry name" value="Peptidase_S41_CPP"/>
    <property type="match status" value="1"/>
</dbReference>
<dbReference type="SMART" id="SM00245">
    <property type="entry name" value="TSPc"/>
    <property type="match status" value="1"/>
</dbReference>
<dbReference type="OrthoDB" id="9812068at2"/>
<dbReference type="Proteomes" id="UP000198405">
    <property type="component" value="Unassembled WGS sequence"/>
</dbReference>
<dbReference type="Pfam" id="PF17820">
    <property type="entry name" value="PDZ_6"/>
    <property type="match status" value="1"/>
</dbReference>
<dbReference type="Gene3D" id="3.30.750.44">
    <property type="match status" value="1"/>
</dbReference>
<organism evidence="7 8">
    <name type="scientific">Desulfurobacterium atlanticum</name>
    <dbReference type="NCBI Taxonomy" id="240169"/>
    <lineage>
        <taxon>Bacteria</taxon>
        <taxon>Pseudomonadati</taxon>
        <taxon>Aquificota</taxon>
        <taxon>Aquificia</taxon>
        <taxon>Desulfurobacteriales</taxon>
        <taxon>Desulfurobacteriaceae</taxon>
        <taxon>Desulfurobacterium</taxon>
    </lineage>
</organism>
<dbReference type="GO" id="GO:0007165">
    <property type="term" value="P:signal transduction"/>
    <property type="evidence" value="ECO:0007669"/>
    <property type="project" value="TreeGrafter"/>
</dbReference>
<sequence length="429" mass="48173">MKKSLKRGLFACLLILFSFSIVKVGLAAKTGKDKNELSYISLFTEVYHLVKEKYVEPVTPKKLFEGAIQGMLSKLDPHSVLFTPDDFKEFEVETQGEFGGLGIQITKTKDGKLMIITPIEDTPAYRAGLKPGDVIVEINGKPFTPEMTLMDAVKMMRGKPGTKVTIKVMRKGWEKPKEFTITRAIIKIQSVKYKLLDNHIGYIRFTTFQGNSPEEFKKALKALSKDKELKGIIVDVRNNPGGLLDSAVEISDYFLPEGDLIVYTKGRIPDSNQKFYSENPPVVPENIPVVMLVNGGTASAAEILTGALRYNNRAVVVGEKTFGKGSVQTLFPLEMGYGVKITTAKYYMPNHECIDGKGIKPDITVKLSEEDVKLLKKEAKEIEEHPEKTAEIRKKREKYIDNQLKRAIEIIKEFQLFQQMKKIADKKAA</sequence>
<evidence type="ECO:0000313" key="7">
    <source>
        <dbReference type="EMBL" id="SNR65057.1"/>
    </source>
</evidence>
<dbReference type="InterPro" id="IPR055210">
    <property type="entry name" value="CtpA/B_N"/>
</dbReference>
<dbReference type="EMBL" id="FZOB01000002">
    <property type="protein sequence ID" value="SNR65057.1"/>
    <property type="molecule type" value="Genomic_DNA"/>
</dbReference>
<keyword evidence="3 5" id="KW-0378">Hydrolase</keyword>
<dbReference type="InterPro" id="IPR005151">
    <property type="entry name" value="Tail-specific_protease"/>
</dbReference>
<dbReference type="InterPro" id="IPR041489">
    <property type="entry name" value="PDZ_6"/>
</dbReference>
<dbReference type="Pfam" id="PF03572">
    <property type="entry name" value="Peptidase_S41"/>
    <property type="match status" value="1"/>
</dbReference>
<evidence type="ECO:0000256" key="5">
    <source>
        <dbReference type="RuleBase" id="RU004404"/>
    </source>
</evidence>
<reference evidence="8" key="1">
    <citation type="submission" date="2017-06" db="EMBL/GenBank/DDBJ databases">
        <authorList>
            <person name="Varghese N."/>
            <person name="Submissions S."/>
        </authorList>
    </citation>
    <scope>NUCLEOTIDE SEQUENCE [LARGE SCALE GENOMIC DNA]</scope>
    <source>
        <strain evidence="8">DSM 15668</strain>
    </source>
</reference>
<keyword evidence="4 5" id="KW-0720">Serine protease</keyword>
<dbReference type="NCBIfam" id="TIGR00225">
    <property type="entry name" value="prc"/>
    <property type="match status" value="1"/>
</dbReference>
<dbReference type="AlphaFoldDB" id="A0A238Y1Q0"/>
<dbReference type="Gene3D" id="2.30.42.10">
    <property type="match status" value="1"/>
</dbReference>
<dbReference type="InterPro" id="IPR029045">
    <property type="entry name" value="ClpP/crotonase-like_dom_sf"/>
</dbReference>
<dbReference type="SMART" id="SM00228">
    <property type="entry name" value="PDZ"/>
    <property type="match status" value="1"/>
</dbReference>
<evidence type="ECO:0000256" key="1">
    <source>
        <dbReference type="ARBA" id="ARBA00009179"/>
    </source>
</evidence>
<evidence type="ECO:0000313" key="8">
    <source>
        <dbReference type="Proteomes" id="UP000198405"/>
    </source>
</evidence>
<gene>
    <name evidence="7" type="ORF">SAMN06265340_10243</name>
</gene>
<dbReference type="GO" id="GO:0006508">
    <property type="term" value="P:proteolysis"/>
    <property type="evidence" value="ECO:0007669"/>
    <property type="project" value="UniProtKB-KW"/>
</dbReference>
<dbReference type="SUPFAM" id="SSF50156">
    <property type="entry name" value="PDZ domain-like"/>
    <property type="match status" value="1"/>
</dbReference>
<dbReference type="CDD" id="cd06782">
    <property type="entry name" value="cpPDZ_CPP-like"/>
    <property type="match status" value="1"/>
</dbReference>
<name>A0A238Y1Q0_9BACT</name>
<dbReference type="GO" id="GO:0004175">
    <property type="term" value="F:endopeptidase activity"/>
    <property type="evidence" value="ECO:0007669"/>
    <property type="project" value="TreeGrafter"/>
</dbReference>
<accession>A0A238Y1Q0</accession>
<dbReference type="InterPro" id="IPR001478">
    <property type="entry name" value="PDZ"/>
</dbReference>
<proteinExistence type="inferred from homology"/>
<evidence type="ECO:0000256" key="4">
    <source>
        <dbReference type="ARBA" id="ARBA00022825"/>
    </source>
</evidence>
<dbReference type="PANTHER" id="PTHR32060:SF30">
    <property type="entry name" value="CARBOXY-TERMINAL PROCESSING PROTEASE CTPA"/>
    <property type="match status" value="1"/>
</dbReference>
<dbReference type="FunFam" id="2.30.42.10:FF:000063">
    <property type="entry name" value="Peptidase, S41 family"/>
    <property type="match status" value="1"/>
</dbReference>
<dbReference type="Pfam" id="PF22694">
    <property type="entry name" value="CtpB_N-like"/>
    <property type="match status" value="1"/>
</dbReference>
<dbReference type="SUPFAM" id="SSF52096">
    <property type="entry name" value="ClpP/crotonase"/>
    <property type="match status" value="1"/>
</dbReference>
<comment type="similarity">
    <text evidence="1 5">Belongs to the peptidase S41A family.</text>
</comment>
<evidence type="ECO:0000256" key="2">
    <source>
        <dbReference type="ARBA" id="ARBA00022670"/>
    </source>
</evidence>
<evidence type="ECO:0000259" key="6">
    <source>
        <dbReference type="PROSITE" id="PS50106"/>
    </source>
</evidence>
<dbReference type="InterPro" id="IPR004447">
    <property type="entry name" value="Peptidase_S41A"/>
</dbReference>
<evidence type="ECO:0000256" key="3">
    <source>
        <dbReference type="ARBA" id="ARBA00022801"/>
    </source>
</evidence>
<keyword evidence="2 5" id="KW-0645">Protease</keyword>
<keyword evidence="8" id="KW-1185">Reference proteome</keyword>
<feature type="domain" description="PDZ" evidence="6">
    <location>
        <begin position="87"/>
        <end position="157"/>
    </location>
</feature>
<dbReference type="GO" id="GO:0030288">
    <property type="term" value="C:outer membrane-bounded periplasmic space"/>
    <property type="evidence" value="ECO:0007669"/>
    <property type="project" value="TreeGrafter"/>
</dbReference>